<dbReference type="InterPro" id="IPR010982">
    <property type="entry name" value="Lambda_DNA-bd_dom_sf"/>
</dbReference>
<dbReference type="Pfam" id="PF13560">
    <property type="entry name" value="HTH_31"/>
    <property type="match status" value="1"/>
</dbReference>
<dbReference type="InterPro" id="IPR001387">
    <property type="entry name" value="Cro/C1-type_HTH"/>
</dbReference>
<evidence type="ECO:0000313" key="2">
    <source>
        <dbReference type="EMBL" id="QDY66891.1"/>
    </source>
</evidence>
<dbReference type="PROSITE" id="PS50943">
    <property type="entry name" value="HTH_CROC1"/>
    <property type="match status" value="1"/>
</dbReference>
<dbReference type="Gene3D" id="1.10.260.40">
    <property type="entry name" value="lambda repressor-like DNA-binding domains"/>
    <property type="match status" value="1"/>
</dbReference>
<reference evidence="2 3" key="1">
    <citation type="submission" date="2019-07" db="EMBL/GenBank/DDBJ databases">
        <title>Complete Genome Sequence of drought tolerant Plant Growth-Promoting Rhizobacterium Glutamicibacter halophytocola DR408.</title>
        <authorList>
            <person name="Nishu S.D."/>
            <person name="Lee T.K."/>
        </authorList>
    </citation>
    <scope>NUCLEOTIDE SEQUENCE [LARGE SCALE GENOMIC DNA]</scope>
    <source>
        <strain evidence="2 3">DR408</strain>
    </source>
</reference>
<keyword evidence="3" id="KW-1185">Reference proteome</keyword>
<evidence type="ECO:0000259" key="1">
    <source>
        <dbReference type="PROSITE" id="PS50943"/>
    </source>
</evidence>
<organism evidence="2 3">
    <name type="scientific">Glutamicibacter halophytocola</name>
    <dbReference type="NCBI Taxonomy" id="1933880"/>
    <lineage>
        <taxon>Bacteria</taxon>
        <taxon>Bacillati</taxon>
        <taxon>Actinomycetota</taxon>
        <taxon>Actinomycetes</taxon>
        <taxon>Micrococcales</taxon>
        <taxon>Micrococcaceae</taxon>
        <taxon>Glutamicibacter</taxon>
    </lineage>
</organism>
<dbReference type="SMART" id="SM00530">
    <property type="entry name" value="HTH_XRE"/>
    <property type="match status" value="1"/>
</dbReference>
<protein>
    <submittedName>
        <fullName evidence="2">Helix-turn-helix domain-containing protein</fullName>
    </submittedName>
</protein>
<feature type="domain" description="HTH cro/C1-type" evidence="1">
    <location>
        <begin position="50"/>
        <end position="105"/>
    </location>
</feature>
<sequence>MGLARPARSRETVEYMGFAFADPEALTKEQREAVAEHQRTVRSGPRKLSLRALREEASLSQAELAVRLKLPVDRIARMETGDLDRVQLATLRRYAAAMDARIEITATRGEAFAQVG</sequence>
<dbReference type="EMBL" id="CP042260">
    <property type="protein sequence ID" value="QDY66891.1"/>
    <property type="molecule type" value="Genomic_DNA"/>
</dbReference>
<dbReference type="SUPFAM" id="SSF47413">
    <property type="entry name" value="lambda repressor-like DNA-binding domains"/>
    <property type="match status" value="1"/>
</dbReference>
<dbReference type="Proteomes" id="UP000320717">
    <property type="component" value="Chromosome"/>
</dbReference>
<gene>
    <name evidence="2" type="ORF">FQA45_11465</name>
</gene>
<proteinExistence type="predicted"/>
<evidence type="ECO:0000313" key="3">
    <source>
        <dbReference type="Proteomes" id="UP000320717"/>
    </source>
</evidence>
<name>A0ABX5YB57_9MICC</name>
<accession>A0ABX5YB57</accession>
<dbReference type="CDD" id="cd00093">
    <property type="entry name" value="HTH_XRE"/>
    <property type="match status" value="1"/>
</dbReference>